<sequence>MFFFLSNATIYMTMKYIHVKTDRLYFDWNLSGIKTGFTPSLSSTLNKKFRRKVLCQIAVYMFLNIYLIQHCLYVCSGHTFLI</sequence>
<gene>
    <name evidence="1" type="ORF">NP493_153g02002</name>
</gene>
<evidence type="ECO:0000313" key="2">
    <source>
        <dbReference type="Proteomes" id="UP001209878"/>
    </source>
</evidence>
<dbReference type="EMBL" id="JAODUO010000153">
    <property type="protein sequence ID" value="KAK2187816.1"/>
    <property type="molecule type" value="Genomic_DNA"/>
</dbReference>
<accession>A0AAD9P453</accession>
<keyword evidence="2" id="KW-1185">Reference proteome</keyword>
<dbReference type="Proteomes" id="UP001209878">
    <property type="component" value="Unassembled WGS sequence"/>
</dbReference>
<organism evidence="1 2">
    <name type="scientific">Ridgeia piscesae</name>
    <name type="common">Tubeworm</name>
    <dbReference type="NCBI Taxonomy" id="27915"/>
    <lineage>
        <taxon>Eukaryota</taxon>
        <taxon>Metazoa</taxon>
        <taxon>Spiralia</taxon>
        <taxon>Lophotrochozoa</taxon>
        <taxon>Annelida</taxon>
        <taxon>Polychaeta</taxon>
        <taxon>Sedentaria</taxon>
        <taxon>Canalipalpata</taxon>
        <taxon>Sabellida</taxon>
        <taxon>Siboglinidae</taxon>
        <taxon>Ridgeia</taxon>
    </lineage>
</organism>
<comment type="caution">
    <text evidence="1">The sequence shown here is derived from an EMBL/GenBank/DDBJ whole genome shotgun (WGS) entry which is preliminary data.</text>
</comment>
<protein>
    <submittedName>
        <fullName evidence="1">Uncharacterized protein</fullName>
    </submittedName>
</protein>
<proteinExistence type="predicted"/>
<evidence type="ECO:0000313" key="1">
    <source>
        <dbReference type="EMBL" id="KAK2187816.1"/>
    </source>
</evidence>
<reference evidence="1" key="1">
    <citation type="journal article" date="2023" name="Mol. Biol. Evol.">
        <title>Third-Generation Sequencing Reveals the Adaptive Role of the Epigenome in Three Deep-Sea Polychaetes.</title>
        <authorList>
            <person name="Perez M."/>
            <person name="Aroh O."/>
            <person name="Sun Y."/>
            <person name="Lan Y."/>
            <person name="Juniper S.K."/>
            <person name="Young C.R."/>
            <person name="Angers B."/>
            <person name="Qian P.Y."/>
        </authorList>
    </citation>
    <scope>NUCLEOTIDE SEQUENCE</scope>
    <source>
        <strain evidence="1">R07B-5</strain>
    </source>
</reference>
<dbReference type="AlphaFoldDB" id="A0AAD9P453"/>
<name>A0AAD9P453_RIDPI</name>